<dbReference type="Proteomes" id="UP000438429">
    <property type="component" value="Unassembled WGS sequence"/>
</dbReference>
<organism evidence="1 2">
    <name type="scientific">Scophthalmus maximus</name>
    <name type="common">Turbot</name>
    <name type="synonym">Psetta maxima</name>
    <dbReference type="NCBI Taxonomy" id="52904"/>
    <lineage>
        <taxon>Eukaryota</taxon>
        <taxon>Metazoa</taxon>
        <taxon>Chordata</taxon>
        <taxon>Craniata</taxon>
        <taxon>Vertebrata</taxon>
        <taxon>Euteleostomi</taxon>
        <taxon>Actinopterygii</taxon>
        <taxon>Neopterygii</taxon>
        <taxon>Teleostei</taxon>
        <taxon>Neoteleostei</taxon>
        <taxon>Acanthomorphata</taxon>
        <taxon>Carangaria</taxon>
        <taxon>Pleuronectiformes</taxon>
        <taxon>Pleuronectoidei</taxon>
        <taxon>Scophthalmidae</taxon>
        <taxon>Scophthalmus</taxon>
    </lineage>
</organism>
<protein>
    <submittedName>
        <fullName evidence="1">Uncharacterized protein</fullName>
    </submittedName>
</protein>
<evidence type="ECO:0000313" key="2">
    <source>
        <dbReference type="Proteomes" id="UP000438429"/>
    </source>
</evidence>
<comment type="caution">
    <text evidence="1">The sequence shown here is derived from an EMBL/GenBank/DDBJ whole genome shotgun (WGS) entry which is preliminary data.</text>
</comment>
<accession>A0A6A4T1T3</accession>
<evidence type="ECO:0000313" key="1">
    <source>
        <dbReference type="EMBL" id="KAF0040027.1"/>
    </source>
</evidence>
<name>A0A6A4T1T3_SCOMX</name>
<reference evidence="1 2" key="1">
    <citation type="submission" date="2019-06" db="EMBL/GenBank/DDBJ databases">
        <title>Draft genomes of female and male turbot (Scophthalmus maximus).</title>
        <authorList>
            <person name="Xu H."/>
            <person name="Xu X.-W."/>
            <person name="Shao C."/>
            <person name="Chen S."/>
        </authorList>
    </citation>
    <scope>NUCLEOTIDE SEQUENCE [LARGE SCALE GENOMIC DNA]</scope>
    <source>
        <strain evidence="1">Ysfricsl-2016a</strain>
        <tissue evidence="1">Blood</tissue>
    </source>
</reference>
<proteinExistence type="predicted"/>
<gene>
    <name evidence="1" type="ORF">F2P81_008262</name>
</gene>
<dbReference type="EMBL" id="VEVO01000007">
    <property type="protein sequence ID" value="KAF0040027.1"/>
    <property type="molecule type" value="Genomic_DNA"/>
</dbReference>
<dbReference type="AlphaFoldDB" id="A0A6A4T1T3"/>
<sequence>MRLPAQLGCCRGRALVARRRCTSSQQNIWHRVISDEWLLLQQIGTNRRTGQISHTATVTMYEQMKIQASPTERQERKGTQQCWPDNLRQAIAGGAVLKFYNGDYVAAVLLPTKNNSDDSGCIYALLPRSKTPL</sequence>